<dbReference type="InterPro" id="IPR020565">
    <property type="entry name" value="ImidazoleglycerP_deHydtase_CS"/>
</dbReference>
<evidence type="ECO:0000256" key="3">
    <source>
        <dbReference type="ARBA" id="ARBA00022605"/>
    </source>
</evidence>
<evidence type="ECO:0000256" key="1">
    <source>
        <dbReference type="ARBA" id="ARBA00005047"/>
    </source>
</evidence>
<dbReference type="EMBL" id="PFMR01000076">
    <property type="protein sequence ID" value="PIZ17874.1"/>
    <property type="molecule type" value="Genomic_DNA"/>
</dbReference>
<dbReference type="GO" id="GO:0005737">
    <property type="term" value="C:cytoplasm"/>
    <property type="evidence" value="ECO:0007669"/>
    <property type="project" value="UniProtKB-SubCell"/>
</dbReference>
<dbReference type="Pfam" id="PF00475">
    <property type="entry name" value="IGPD"/>
    <property type="match status" value="1"/>
</dbReference>
<name>A0A2M7SEG4_9BACT</name>
<evidence type="ECO:0000313" key="9">
    <source>
        <dbReference type="Proteomes" id="UP000229307"/>
    </source>
</evidence>
<dbReference type="Proteomes" id="UP000229307">
    <property type="component" value="Unassembled WGS sequence"/>
</dbReference>
<dbReference type="NCBIfam" id="NF002114">
    <property type="entry name" value="PRK00951.2-4"/>
    <property type="match status" value="1"/>
</dbReference>
<keyword evidence="3 6" id="KW-0028">Amino-acid biosynthesis</keyword>
<dbReference type="PROSITE" id="PS00954">
    <property type="entry name" value="IGP_DEHYDRATASE_1"/>
    <property type="match status" value="1"/>
</dbReference>
<dbReference type="PANTHER" id="PTHR23133:SF2">
    <property type="entry name" value="IMIDAZOLEGLYCEROL-PHOSPHATE DEHYDRATASE"/>
    <property type="match status" value="1"/>
</dbReference>
<dbReference type="CDD" id="cd07914">
    <property type="entry name" value="IGPD"/>
    <property type="match status" value="1"/>
</dbReference>
<evidence type="ECO:0000256" key="4">
    <source>
        <dbReference type="ARBA" id="ARBA00023102"/>
    </source>
</evidence>
<dbReference type="PROSITE" id="PS00955">
    <property type="entry name" value="IGP_DEHYDRATASE_2"/>
    <property type="match status" value="1"/>
</dbReference>
<keyword evidence="5 6" id="KW-0456">Lyase</keyword>
<protein>
    <recommendedName>
        <fullName evidence="2 6">Imidazoleglycerol-phosphate dehydratase</fullName>
        <shortName evidence="6">IGPD</shortName>
        <ecNumber evidence="6 7">4.2.1.19</ecNumber>
    </recommendedName>
</protein>
<dbReference type="Gene3D" id="3.30.230.40">
    <property type="entry name" value="Imidazole glycerol phosphate dehydratase, domain 1"/>
    <property type="match status" value="2"/>
</dbReference>
<keyword evidence="4 6" id="KW-0368">Histidine biosynthesis</keyword>
<comment type="subcellular location">
    <subcellularLocation>
        <location evidence="6 7">Cytoplasm</location>
    </subcellularLocation>
</comment>
<dbReference type="AlphaFoldDB" id="A0A2M7SEG4"/>
<evidence type="ECO:0000256" key="5">
    <source>
        <dbReference type="ARBA" id="ARBA00023239"/>
    </source>
</evidence>
<reference evidence="9" key="1">
    <citation type="submission" date="2017-09" db="EMBL/GenBank/DDBJ databases">
        <title>Depth-based differentiation of microbial function through sediment-hosted aquifers and enrichment of novel symbionts in the deep terrestrial subsurface.</title>
        <authorList>
            <person name="Probst A.J."/>
            <person name="Ladd B."/>
            <person name="Jarett J.K."/>
            <person name="Geller-Mcgrath D.E."/>
            <person name="Sieber C.M.K."/>
            <person name="Emerson J.B."/>
            <person name="Anantharaman K."/>
            <person name="Thomas B.C."/>
            <person name="Malmstrom R."/>
            <person name="Stieglmeier M."/>
            <person name="Klingl A."/>
            <person name="Woyke T."/>
            <person name="Ryan C.M."/>
            <person name="Banfield J.F."/>
        </authorList>
    </citation>
    <scope>NUCLEOTIDE SEQUENCE [LARGE SCALE GENOMIC DNA]</scope>
</reference>
<dbReference type="InterPro" id="IPR020568">
    <property type="entry name" value="Ribosomal_Su5_D2-typ_SF"/>
</dbReference>
<accession>A0A2M7SEG4</accession>
<dbReference type="GO" id="GO:0000105">
    <property type="term" value="P:L-histidine biosynthetic process"/>
    <property type="evidence" value="ECO:0007669"/>
    <property type="project" value="UniProtKB-UniRule"/>
</dbReference>
<proteinExistence type="inferred from homology"/>
<comment type="catalytic activity">
    <reaction evidence="6 7">
        <text>D-erythro-1-(imidazol-4-yl)glycerol 3-phosphate = 3-(imidazol-4-yl)-2-oxopropyl phosphate + H2O</text>
        <dbReference type="Rhea" id="RHEA:11040"/>
        <dbReference type="ChEBI" id="CHEBI:15377"/>
        <dbReference type="ChEBI" id="CHEBI:57766"/>
        <dbReference type="ChEBI" id="CHEBI:58278"/>
        <dbReference type="EC" id="4.2.1.19"/>
    </reaction>
</comment>
<evidence type="ECO:0000256" key="7">
    <source>
        <dbReference type="RuleBase" id="RU000599"/>
    </source>
</evidence>
<dbReference type="InterPro" id="IPR000807">
    <property type="entry name" value="ImidazoleglycerolP_deHydtase"/>
</dbReference>
<organism evidence="8 9">
    <name type="scientific">Candidatus Desantisbacteria bacterium CG_4_10_14_0_8_um_filter_48_22</name>
    <dbReference type="NCBI Taxonomy" id="1974543"/>
    <lineage>
        <taxon>Bacteria</taxon>
        <taxon>Candidatus Desantisiibacteriota</taxon>
    </lineage>
</organism>
<evidence type="ECO:0000313" key="8">
    <source>
        <dbReference type="EMBL" id="PIZ17874.1"/>
    </source>
</evidence>
<dbReference type="GO" id="GO:0004424">
    <property type="term" value="F:imidazoleglycerol-phosphate dehydratase activity"/>
    <property type="evidence" value="ECO:0007669"/>
    <property type="project" value="UniProtKB-UniRule"/>
</dbReference>
<dbReference type="FunFam" id="3.30.230.40:FF:000001">
    <property type="entry name" value="Imidazoleglycerol-phosphate dehydratase HisB"/>
    <property type="match status" value="1"/>
</dbReference>
<sequence>MRKAKIERKTGETNVNLEINLDGKGRYAVKTGIPFFDHMLGLMSRHGLFDLRVKAAGDIDVDFHHLVEDVGICLGKAVAKALGKKEGIRRFGFSLLPMDDALANVAVDISGRGMLVFNSAEKKRVKAAFDLELAEEFFNAFARSAGITLHINLLYGKNLHHMIEAVFKAAGRAVRDAVALDKKIKGVPSTKGIL</sequence>
<comment type="pathway">
    <text evidence="1 6 7">Amino-acid biosynthesis; L-histidine biosynthesis; L-histidine from 5-phospho-alpha-D-ribose 1-diphosphate: step 6/9.</text>
</comment>
<dbReference type="HAMAP" id="MF_00076">
    <property type="entry name" value="HisB"/>
    <property type="match status" value="1"/>
</dbReference>
<dbReference type="FunFam" id="3.30.230.40:FF:000003">
    <property type="entry name" value="Imidazoleglycerol-phosphate dehydratase HisB"/>
    <property type="match status" value="1"/>
</dbReference>
<dbReference type="NCBIfam" id="NF002111">
    <property type="entry name" value="PRK00951.2-1"/>
    <property type="match status" value="1"/>
</dbReference>
<dbReference type="EC" id="4.2.1.19" evidence="6 7"/>
<comment type="caution">
    <text evidence="8">The sequence shown here is derived from an EMBL/GenBank/DDBJ whole genome shotgun (WGS) entry which is preliminary data.</text>
</comment>
<comment type="similarity">
    <text evidence="6 7">Belongs to the imidazoleglycerol-phosphate dehydratase family.</text>
</comment>
<evidence type="ECO:0000256" key="2">
    <source>
        <dbReference type="ARBA" id="ARBA00016664"/>
    </source>
</evidence>
<evidence type="ECO:0000256" key="6">
    <source>
        <dbReference type="HAMAP-Rule" id="MF_00076"/>
    </source>
</evidence>
<dbReference type="SUPFAM" id="SSF54211">
    <property type="entry name" value="Ribosomal protein S5 domain 2-like"/>
    <property type="match status" value="2"/>
</dbReference>
<dbReference type="UniPathway" id="UPA00031">
    <property type="reaction ID" value="UER00011"/>
</dbReference>
<dbReference type="InterPro" id="IPR038494">
    <property type="entry name" value="IGPD_sf"/>
</dbReference>
<gene>
    <name evidence="6" type="primary">hisB</name>
    <name evidence="8" type="ORF">COY52_02370</name>
</gene>
<keyword evidence="6" id="KW-0963">Cytoplasm</keyword>
<dbReference type="PANTHER" id="PTHR23133">
    <property type="entry name" value="IMIDAZOLEGLYCEROL-PHOSPHATE DEHYDRATASE HIS7"/>
    <property type="match status" value="1"/>
</dbReference>